<dbReference type="Proteomes" id="UP000577362">
    <property type="component" value="Unassembled WGS sequence"/>
</dbReference>
<reference evidence="2 3" key="1">
    <citation type="submission" date="2020-08" db="EMBL/GenBank/DDBJ databases">
        <title>Genomic Encyclopedia of Type Strains, Phase IV (KMG-IV): sequencing the most valuable type-strain genomes for metagenomic binning, comparative biology and taxonomic classification.</title>
        <authorList>
            <person name="Goeker M."/>
        </authorList>
    </citation>
    <scope>NUCLEOTIDE SEQUENCE [LARGE SCALE GENOMIC DNA]</scope>
    <source>
        <strain evidence="2 3">DSM 103737</strain>
    </source>
</reference>
<keyword evidence="1" id="KW-0472">Membrane</keyword>
<evidence type="ECO:0000256" key="1">
    <source>
        <dbReference type="SAM" id="Phobius"/>
    </source>
</evidence>
<gene>
    <name evidence="2" type="ORF">GGR16_003252</name>
</gene>
<accession>A0A840C3K6</accession>
<evidence type="ECO:0000313" key="2">
    <source>
        <dbReference type="EMBL" id="MBB4018218.1"/>
    </source>
</evidence>
<evidence type="ECO:0000313" key="3">
    <source>
        <dbReference type="Proteomes" id="UP000577362"/>
    </source>
</evidence>
<organism evidence="2 3">
    <name type="scientific">Chelatococcus caeni</name>
    <dbReference type="NCBI Taxonomy" id="1348468"/>
    <lineage>
        <taxon>Bacteria</taxon>
        <taxon>Pseudomonadati</taxon>
        <taxon>Pseudomonadota</taxon>
        <taxon>Alphaproteobacteria</taxon>
        <taxon>Hyphomicrobiales</taxon>
        <taxon>Chelatococcaceae</taxon>
        <taxon>Chelatococcus</taxon>
    </lineage>
</organism>
<keyword evidence="1" id="KW-1133">Transmembrane helix</keyword>
<feature type="transmembrane region" description="Helical" evidence="1">
    <location>
        <begin position="47"/>
        <end position="66"/>
    </location>
</feature>
<dbReference type="AlphaFoldDB" id="A0A840C3K6"/>
<sequence>MIWPVLPRFGFVLLLAGLLTVALTRAAPASAVPGVVAPSLLDVLQRWWWAVVGPGAFGFGVLILYLRSQFVPGSEFRKQSEHVNKALAGLEERLDGLASRTERRLQQLETATEHLPTKDAFHALALHVERQGTEITALRDTQRATAEGVKRIEEFLISQGTKR</sequence>
<evidence type="ECO:0008006" key="4">
    <source>
        <dbReference type="Google" id="ProtNLM"/>
    </source>
</evidence>
<dbReference type="EMBL" id="JACIEN010000003">
    <property type="protein sequence ID" value="MBB4018218.1"/>
    <property type="molecule type" value="Genomic_DNA"/>
</dbReference>
<protein>
    <recommendedName>
        <fullName evidence="4">DUF2730 family protein</fullName>
    </recommendedName>
</protein>
<keyword evidence="1" id="KW-0812">Transmembrane</keyword>
<proteinExistence type="predicted"/>
<comment type="caution">
    <text evidence="2">The sequence shown here is derived from an EMBL/GenBank/DDBJ whole genome shotgun (WGS) entry which is preliminary data.</text>
</comment>
<name>A0A840C3K6_9HYPH</name>
<keyword evidence="3" id="KW-1185">Reference proteome</keyword>
<dbReference type="RefSeq" id="WP_183317213.1">
    <property type="nucleotide sequence ID" value="NZ_JACIEN010000003.1"/>
</dbReference>